<dbReference type="InterPro" id="IPR050613">
    <property type="entry name" value="Sec_Metabolite_Reg"/>
</dbReference>
<proteinExistence type="predicted"/>
<gene>
    <name evidence="5" type="ORF">D9758_007172</name>
</gene>
<dbReference type="GO" id="GO:0006351">
    <property type="term" value="P:DNA-templated transcription"/>
    <property type="evidence" value="ECO:0007669"/>
    <property type="project" value="InterPro"/>
</dbReference>
<evidence type="ECO:0000256" key="1">
    <source>
        <dbReference type="ARBA" id="ARBA00004123"/>
    </source>
</evidence>
<keyword evidence="6" id="KW-1185">Reference proteome</keyword>
<sequence length="762" mass="84997">MASRGCANICPDGTLAATKGNKVLAQTTQRLTEQVRVLQARIRELEAAVSSTNPGTPNPEPPEKEFDELYEKGLQDLSGSIGCLSIGSDGRAQYHGESAASEYLQNLLPFHNEPMENEQHIEDNELPWELVELMNAFPFGLRDTPYTKYLFAPYFPSEQRTMQLVDIYYREVAWMYDPISRQDLNNTIIKPLYYFNGLANLDSMHSHHISVLFSVLAAAVMFESDPGSPALARRYFALAKAALSLDPISQEANCATVQAMFIMVRYLYSSDRASNEMRWTLMGLCTRIALRIGLHRDSSGWNLDHEEQQRRRRLFWELYTYDAWTACLHPNHIQYLNGRPPIMMIQHTDCRFPDDTEPHVRPSGETELGFHAWKYRYSASCLSISVQYLFSARRQSYAAVIDLDKKLRKFPIVSHLQSPVGTSETGRAWSSDPVQAMQQYCVVCERESDLLYLHRSYFVQALQKKVAVLQHEFAPSVLAAYRSACRLITSLKGLYPNHAEPASKCWFFWSGTLSACIILSAIVIEAPGCPLAPDALKELQDAVPFYEECSAPCRPASTLTMLQSLLARAIKSYDEFKAGVHQSRVDAGGEADVLNVLGGQKTVINTTSSRSASSSPNTPSHDSNSFSHSHPHPHPTASGFVQSSSPDPEGYSPDPGGWIRYASTAAQTAQQLHPHEYAYPVQDASGLGLYYDTAMSMTSNIRNSGPIPPVPAPYYNSMTESQIPPSGPAQGSKPRHTPMTNRHTVLQKMSGGHLHRSLGWIV</sequence>
<dbReference type="PANTHER" id="PTHR31001:SF56">
    <property type="entry name" value="ZN(2)-C6 FUNGAL-TYPE DOMAIN-CONTAINING PROTEIN"/>
    <property type="match status" value="1"/>
</dbReference>
<feature type="compositionally biased region" description="Low complexity" evidence="3">
    <location>
        <begin position="605"/>
        <end position="628"/>
    </location>
</feature>
<dbReference type="GO" id="GO:0008270">
    <property type="term" value="F:zinc ion binding"/>
    <property type="evidence" value="ECO:0007669"/>
    <property type="project" value="InterPro"/>
</dbReference>
<dbReference type="OrthoDB" id="424974at2759"/>
<dbReference type="Pfam" id="PF04082">
    <property type="entry name" value="Fungal_trans"/>
    <property type="match status" value="1"/>
</dbReference>
<comment type="subcellular location">
    <subcellularLocation>
        <location evidence="1">Nucleus</location>
    </subcellularLocation>
</comment>
<evidence type="ECO:0000313" key="6">
    <source>
        <dbReference type="Proteomes" id="UP000559256"/>
    </source>
</evidence>
<reference evidence="5 6" key="1">
    <citation type="journal article" date="2020" name="ISME J.">
        <title>Uncovering the hidden diversity of litter-decomposition mechanisms in mushroom-forming fungi.</title>
        <authorList>
            <person name="Floudas D."/>
            <person name="Bentzer J."/>
            <person name="Ahren D."/>
            <person name="Johansson T."/>
            <person name="Persson P."/>
            <person name="Tunlid A."/>
        </authorList>
    </citation>
    <scope>NUCLEOTIDE SEQUENCE [LARGE SCALE GENOMIC DNA]</scope>
    <source>
        <strain evidence="5 6">CBS 291.85</strain>
    </source>
</reference>
<organism evidence="5 6">
    <name type="scientific">Tetrapyrgos nigripes</name>
    <dbReference type="NCBI Taxonomy" id="182062"/>
    <lineage>
        <taxon>Eukaryota</taxon>
        <taxon>Fungi</taxon>
        <taxon>Dikarya</taxon>
        <taxon>Basidiomycota</taxon>
        <taxon>Agaricomycotina</taxon>
        <taxon>Agaricomycetes</taxon>
        <taxon>Agaricomycetidae</taxon>
        <taxon>Agaricales</taxon>
        <taxon>Marasmiineae</taxon>
        <taxon>Marasmiaceae</taxon>
        <taxon>Tetrapyrgos</taxon>
    </lineage>
</organism>
<dbReference type="InterPro" id="IPR007219">
    <property type="entry name" value="XnlR_reg_dom"/>
</dbReference>
<dbReference type="GO" id="GO:0005634">
    <property type="term" value="C:nucleus"/>
    <property type="evidence" value="ECO:0007669"/>
    <property type="project" value="UniProtKB-SubCell"/>
</dbReference>
<comment type="caution">
    <text evidence="5">The sequence shown here is derived from an EMBL/GenBank/DDBJ whole genome shotgun (WGS) entry which is preliminary data.</text>
</comment>
<accession>A0A8H5D2J9</accession>
<dbReference type="Proteomes" id="UP000559256">
    <property type="component" value="Unassembled WGS sequence"/>
</dbReference>
<dbReference type="AlphaFoldDB" id="A0A8H5D2J9"/>
<dbReference type="EMBL" id="JAACJM010000069">
    <property type="protein sequence ID" value="KAF5351548.1"/>
    <property type="molecule type" value="Genomic_DNA"/>
</dbReference>
<evidence type="ECO:0000259" key="4">
    <source>
        <dbReference type="Pfam" id="PF04082"/>
    </source>
</evidence>
<evidence type="ECO:0000256" key="3">
    <source>
        <dbReference type="SAM" id="MobiDB-lite"/>
    </source>
</evidence>
<protein>
    <recommendedName>
        <fullName evidence="4">Xylanolytic transcriptional activator regulatory domain-containing protein</fullName>
    </recommendedName>
</protein>
<dbReference type="PANTHER" id="PTHR31001">
    <property type="entry name" value="UNCHARACTERIZED TRANSCRIPTIONAL REGULATORY PROTEIN"/>
    <property type="match status" value="1"/>
</dbReference>
<keyword evidence="2" id="KW-0539">Nucleus</keyword>
<dbReference type="CDD" id="cd12148">
    <property type="entry name" value="fungal_TF_MHR"/>
    <property type="match status" value="1"/>
</dbReference>
<feature type="region of interest" description="Disordered" evidence="3">
    <location>
        <begin position="605"/>
        <end position="658"/>
    </location>
</feature>
<evidence type="ECO:0000313" key="5">
    <source>
        <dbReference type="EMBL" id="KAF5351548.1"/>
    </source>
</evidence>
<feature type="domain" description="Xylanolytic transcriptional activator regulatory" evidence="4">
    <location>
        <begin position="205"/>
        <end position="357"/>
    </location>
</feature>
<evidence type="ECO:0000256" key="2">
    <source>
        <dbReference type="ARBA" id="ARBA00023242"/>
    </source>
</evidence>
<dbReference type="GO" id="GO:0003677">
    <property type="term" value="F:DNA binding"/>
    <property type="evidence" value="ECO:0007669"/>
    <property type="project" value="InterPro"/>
</dbReference>
<name>A0A8H5D2J9_9AGAR</name>